<reference evidence="1" key="1">
    <citation type="submission" date="2016-08" db="EMBL/GenBank/DDBJ databases">
        <authorList>
            <person name="Seilhamer J.J."/>
        </authorList>
    </citation>
    <scope>NUCLEOTIDE SEQUENCE</scope>
    <source>
        <strain evidence="1">86</strain>
    </source>
</reference>
<name>A0A212LQ68_9HYPH</name>
<gene>
    <name evidence="1" type="ORF">KL86PLE_90534</name>
</gene>
<evidence type="ECO:0000313" key="1">
    <source>
        <dbReference type="EMBL" id="SCM79590.1"/>
    </source>
</evidence>
<sequence length="61" mass="7225">MQYVRDLAKLKKGLSPLYDEMRDSDRLWLCRSREIGLLYGHEGIALVRDGRPIVYIRVVQY</sequence>
<protein>
    <submittedName>
        <fullName evidence="1">Uncharacterized protein</fullName>
    </submittedName>
</protein>
<dbReference type="EMBL" id="FMJD01000013">
    <property type="protein sequence ID" value="SCM79590.1"/>
    <property type="molecule type" value="Genomic_DNA"/>
</dbReference>
<accession>A0A212LQ68</accession>
<proteinExistence type="predicted"/>
<dbReference type="AlphaFoldDB" id="A0A212LQ68"/>
<organism evidence="1">
    <name type="scientific">uncultured Pleomorphomonas sp</name>
    <dbReference type="NCBI Taxonomy" id="442121"/>
    <lineage>
        <taxon>Bacteria</taxon>
        <taxon>Pseudomonadati</taxon>
        <taxon>Pseudomonadota</taxon>
        <taxon>Alphaproteobacteria</taxon>
        <taxon>Hyphomicrobiales</taxon>
        <taxon>Pleomorphomonadaceae</taxon>
        <taxon>Pleomorphomonas</taxon>
        <taxon>environmental samples</taxon>
    </lineage>
</organism>